<reference evidence="2 3" key="1">
    <citation type="submission" date="2020-05" db="EMBL/GenBank/DDBJ databases">
        <title>Actinomadura verrucosospora NRRL-B18236 (PFL_A860) Genome sequencing and assembly.</title>
        <authorList>
            <person name="Samborskyy M."/>
        </authorList>
    </citation>
    <scope>NUCLEOTIDE SEQUENCE [LARGE SCALE GENOMIC DNA]</scope>
    <source>
        <strain evidence="2 3">NRRL:B18236</strain>
    </source>
</reference>
<feature type="transmembrane region" description="Helical" evidence="1">
    <location>
        <begin position="86"/>
        <end position="109"/>
    </location>
</feature>
<dbReference type="AlphaFoldDB" id="A0A7D4ACJ0"/>
<feature type="transmembrane region" description="Helical" evidence="1">
    <location>
        <begin position="35"/>
        <end position="54"/>
    </location>
</feature>
<gene>
    <name evidence="2" type="ORF">ACTIVE_8880</name>
</gene>
<evidence type="ECO:0000313" key="2">
    <source>
        <dbReference type="EMBL" id="QKG27227.1"/>
    </source>
</evidence>
<keyword evidence="3" id="KW-1185">Reference proteome</keyword>
<evidence type="ECO:0000256" key="1">
    <source>
        <dbReference type="SAM" id="Phobius"/>
    </source>
</evidence>
<keyword evidence="1" id="KW-0812">Transmembrane</keyword>
<dbReference type="RefSeq" id="WP_173100544.1">
    <property type="nucleotide sequence ID" value="NZ_CP053892.1"/>
</dbReference>
<accession>A0A7D4ACJ0</accession>
<keyword evidence="1" id="KW-1133">Transmembrane helix</keyword>
<proteinExistence type="predicted"/>
<evidence type="ECO:0000313" key="3">
    <source>
        <dbReference type="Proteomes" id="UP000501240"/>
    </source>
</evidence>
<organism evidence="2 3">
    <name type="scientific">Actinomadura verrucosospora</name>
    <dbReference type="NCBI Taxonomy" id="46165"/>
    <lineage>
        <taxon>Bacteria</taxon>
        <taxon>Bacillati</taxon>
        <taxon>Actinomycetota</taxon>
        <taxon>Actinomycetes</taxon>
        <taxon>Streptosporangiales</taxon>
        <taxon>Thermomonosporaceae</taxon>
        <taxon>Actinomadura</taxon>
    </lineage>
</organism>
<feature type="transmembrane region" description="Helical" evidence="1">
    <location>
        <begin position="61"/>
        <end position="80"/>
    </location>
</feature>
<dbReference type="EMBL" id="CP053892">
    <property type="protein sequence ID" value="QKG27227.1"/>
    <property type="molecule type" value="Genomic_DNA"/>
</dbReference>
<protein>
    <submittedName>
        <fullName evidence="2">Membrane protein</fullName>
    </submittedName>
</protein>
<dbReference type="Proteomes" id="UP000501240">
    <property type="component" value="Chromosome"/>
</dbReference>
<sequence>MKASTVFLATAVLVQGVTAGQLLSDGGSRQLHDATSPAVTVAMVLQVIAALLVWRPGRGPVRYLAVSALLFVLISIQFMVGGSGELAVHVPLGVALFGASAVLAAQVWAPRSAD</sequence>
<name>A0A7D4ACJ0_ACTVE</name>
<keyword evidence="1" id="KW-0472">Membrane</keyword>